<feature type="domain" description="Fringe-like glycosyltransferase" evidence="13">
    <location>
        <begin position="78"/>
        <end position="248"/>
    </location>
</feature>
<evidence type="ECO:0000259" key="13">
    <source>
        <dbReference type="Pfam" id="PF02434"/>
    </source>
</evidence>
<keyword evidence="6" id="KW-0808">Transferase</keyword>
<dbReference type="UniPathway" id="UPA00378"/>
<name>A0A6J1LUJ6_DROHY</name>
<dbReference type="PANTHER" id="PTHR23033:SF14">
    <property type="entry name" value="GLYCOPROTEIN-N-ACETYLGALACTOSAMINE 3-BETA-GALACTOSYLTRANSFERASE 1-RELATED"/>
    <property type="match status" value="1"/>
</dbReference>
<dbReference type="GO" id="GO:0016263">
    <property type="term" value="F:glycoprotein-N-acetylgalactosamine 3-beta-galactosyltransferase activity"/>
    <property type="evidence" value="ECO:0007669"/>
    <property type="project" value="UniProtKB-EC"/>
</dbReference>
<dbReference type="InterPro" id="IPR026050">
    <property type="entry name" value="C1GALT1/C1GALT1_chp1"/>
</dbReference>
<proteinExistence type="inferred from homology"/>
<keyword evidence="14" id="KW-1185">Reference proteome</keyword>
<comment type="subcellular location">
    <subcellularLocation>
        <location evidence="1">Membrane</location>
        <topology evidence="1">Single-pass type II membrane protein</topology>
    </subcellularLocation>
</comment>
<evidence type="ECO:0000256" key="6">
    <source>
        <dbReference type="ARBA" id="ARBA00022679"/>
    </source>
</evidence>
<dbReference type="EC" id="2.4.1.122" evidence="4"/>
<keyword evidence="7 12" id="KW-0812">Transmembrane</keyword>
<keyword evidence="11 12" id="KW-0472">Membrane</keyword>
<dbReference type="GeneID" id="111597209"/>
<evidence type="ECO:0000256" key="5">
    <source>
        <dbReference type="ARBA" id="ARBA00022676"/>
    </source>
</evidence>
<sequence length="364" mass="42155">MAKLRSWQLRGQLHLLTGFITGFVCAFMLLLFIYDVHNGISCWPTSSSSSGSSDYTSSRAMNRFSADLSPAIRVLCMVLTCPDYVERYAQHVYATWGQRCNKLIFVSSENYEPLGVVQVVDSDGGNYEDLWNKTREGFRYVWLEYGAQYDWFLKADDDTYVIMENLRHMLSAYDPDMPIYFGYQMRRYNVSYMSGGASYVLSREALRRFMSEAYSSAKICPAAKKTGIEDFYMGICLQNVGVHLIDSKRALPAEQKPKFFPLDVAKYLFNSNVSIPDWLREMSVSQIATGNDCCSNYSIAFHYTKPERMYLYEFLLYNLRVFGRSYEEQLPAQLTAEELFELFPIENNLDIRDLSQMHEKPENF</sequence>
<dbReference type="OrthoDB" id="414175at2759"/>
<dbReference type="AlphaFoldDB" id="A0A6J1LUJ6"/>
<comment type="pathway">
    <text evidence="2">Protein modification; protein glycosylation.</text>
</comment>
<keyword evidence="9" id="KW-0735">Signal-anchor</keyword>
<evidence type="ECO:0000256" key="3">
    <source>
        <dbReference type="ARBA" id="ARBA00006462"/>
    </source>
</evidence>
<feature type="transmembrane region" description="Helical" evidence="12">
    <location>
        <begin position="12"/>
        <end position="34"/>
    </location>
</feature>
<evidence type="ECO:0000256" key="2">
    <source>
        <dbReference type="ARBA" id="ARBA00004922"/>
    </source>
</evidence>
<dbReference type="Gene3D" id="3.90.550.50">
    <property type="match status" value="1"/>
</dbReference>
<dbReference type="InterPro" id="IPR003378">
    <property type="entry name" value="Fringe-like_glycosylTrfase"/>
</dbReference>
<evidence type="ECO:0000256" key="9">
    <source>
        <dbReference type="ARBA" id="ARBA00022968"/>
    </source>
</evidence>
<dbReference type="GO" id="GO:0016020">
    <property type="term" value="C:membrane"/>
    <property type="evidence" value="ECO:0007669"/>
    <property type="project" value="UniProtKB-SubCell"/>
</dbReference>
<evidence type="ECO:0000313" key="15">
    <source>
        <dbReference type="RefSeq" id="XP_023167545.2"/>
    </source>
</evidence>
<dbReference type="Pfam" id="PF02434">
    <property type="entry name" value="Fringe"/>
    <property type="match status" value="1"/>
</dbReference>
<dbReference type="GO" id="GO:0000166">
    <property type="term" value="F:nucleotide binding"/>
    <property type="evidence" value="ECO:0007669"/>
    <property type="project" value="UniProtKB-KW"/>
</dbReference>
<dbReference type="OMA" id="YESEVIC"/>
<keyword evidence="8" id="KW-0547">Nucleotide-binding</keyword>
<dbReference type="PANTHER" id="PTHR23033">
    <property type="entry name" value="BETA1,3-GALACTOSYLTRANSFERASE"/>
    <property type="match status" value="1"/>
</dbReference>
<dbReference type="KEGG" id="dhe:111597209"/>
<evidence type="ECO:0000256" key="8">
    <source>
        <dbReference type="ARBA" id="ARBA00022741"/>
    </source>
</evidence>
<evidence type="ECO:0000256" key="7">
    <source>
        <dbReference type="ARBA" id="ARBA00022692"/>
    </source>
</evidence>
<keyword evidence="10 12" id="KW-1133">Transmembrane helix</keyword>
<gene>
    <name evidence="15" type="primary">LOC111597209</name>
</gene>
<evidence type="ECO:0000256" key="10">
    <source>
        <dbReference type="ARBA" id="ARBA00022989"/>
    </source>
</evidence>
<evidence type="ECO:0000256" key="1">
    <source>
        <dbReference type="ARBA" id="ARBA00004606"/>
    </source>
</evidence>
<comment type="similarity">
    <text evidence="3">Belongs to the glycosyltransferase 31 family. Beta3-Gal-T subfamily.</text>
</comment>
<keyword evidence="5" id="KW-0328">Glycosyltransferase</keyword>
<reference evidence="15" key="1">
    <citation type="submission" date="2025-08" db="UniProtKB">
        <authorList>
            <consortium name="RefSeq"/>
        </authorList>
    </citation>
    <scope>IDENTIFICATION</scope>
    <source>
        <strain evidence="15">15085-1641.00</strain>
        <tissue evidence="15">Whole body</tissue>
    </source>
</reference>
<protein>
    <recommendedName>
        <fullName evidence="4">N-acetylgalactosaminide beta-1,3-galactosyltransferase</fullName>
        <ecNumber evidence="4">2.4.1.122</ecNumber>
    </recommendedName>
</protein>
<evidence type="ECO:0000256" key="11">
    <source>
        <dbReference type="ARBA" id="ARBA00023136"/>
    </source>
</evidence>
<accession>A0A6J1LUJ6</accession>
<dbReference type="RefSeq" id="XP_023167545.2">
    <property type="nucleotide sequence ID" value="XM_023311777.2"/>
</dbReference>
<evidence type="ECO:0000256" key="12">
    <source>
        <dbReference type="SAM" id="Phobius"/>
    </source>
</evidence>
<evidence type="ECO:0000256" key="4">
    <source>
        <dbReference type="ARBA" id="ARBA00012557"/>
    </source>
</evidence>
<organism evidence="14 15">
    <name type="scientific">Drosophila hydei</name>
    <name type="common">Fruit fly</name>
    <dbReference type="NCBI Taxonomy" id="7224"/>
    <lineage>
        <taxon>Eukaryota</taxon>
        <taxon>Metazoa</taxon>
        <taxon>Ecdysozoa</taxon>
        <taxon>Arthropoda</taxon>
        <taxon>Hexapoda</taxon>
        <taxon>Insecta</taxon>
        <taxon>Pterygota</taxon>
        <taxon>Neoptera</taxon>
        <taxon>Endopterygota</taxon>
        <taxon>Diptera</taxon>
        <taxon>Brachycera</taxon>
        <taxon>Muscomorpha</taxon>
        <taxon>Ephydroidea</taxon>
        <taxon>Drosophilidae</taxon>
        <taxon>Drosophila</taxon>
    </lineage>
</organism>
<evidence type="ECO:0000313" key="14">
    <source>
        <dbReference type="Proteomes" id="UP000504633"/>
    </source>
</evidence>
<dbReference type="Proteomes" id="UP000504633">
    <property type="component" value="Unplaced"/>
</dbReference>